<dbReference type="EMBL" id="BSBI01000002">
    <property type="protein sequence ID" value="GLF93479.1"/>
    <property type="molecule type" value="Genomic_DNA"/>
</dbReference>
<gene>
    <name evidence="3" type="ORF">SYYSPA8_04300</name>
</gene>
<accession>A0ABQ5NSX9</accession>
<dbReference type="Proteomes" id="UP001291653">
    <property type="component" value="Unassembled WGS sequence"/>
</dbReference>
<keyword evidence="2" id="KW-1133">Transmembrane helix</keyword>
<feature type="region of interest" description="Disordered" evidence="1">
    <location>
        <begin position="68"/>
        <end position="104"/>
    </location>
</feature>
<keyword evidence="2" id="KW-0472">Membrane</keyword>
<keyword evidence="2" id="KW-0812">Transmembrane</keyword>
<protein>
    <recommendedName>
        <fullName evidence="5">MFS transporter</fullName>
    </recommendedName>
</protein>
<name>A0ABQ5NSX9_9ACTN</name>
<evidence type="ECO:0000313" key="4">
    <source>
        <dbReference type="Proteomes" id="UP001291653"/>
    </source>
</evidence>
<evidence type="ECO:0008006" key="5">
    <source>
        <dbReference type="Google" id="ProtNLM"/>
    </source>
</evidence>
<dbReference type="RefSeq" id="WP_323445596.1">
    <property type="nucleotide sequence ID" value="NZ_BSBI01000002.1"/>
</dbReference>
<proteinExistence type="predicted"/>
<organism evidence="3 4">
    <name type="scientific">Streptomyces yaizuensis</name>
    <dbReference type="NCBI Taxonomy" id="2989713"/>
    <lineage>
        <taxon>Bacteria</taxon>
        <taxon>Bacillati</taxon>
        <taxon>Actinomycetota</taxon>
        <taxon>Actinomycetes</taxon>
        <taxon>Kitasatosporales</taxon>
        <taxon>Streptomycetaceae</taxon>
        <taxon>Streptomyces</taxon>
    </lineage>
</organism>
<evidence type="ECO:0000256" key="2">
    <source>
        <dbReference type="SAM" id="Phobius"/>
    </source>
</evidence>
<evidence type="ECO:0000256" key="1">
    <source>
        <dbReference type="SAM" id="MobiDB-lite"/>
    </source>
</evidence>
<keyword evidence="4" id="KW-1185">Reference proteome</keyword>
<sequence>MPRPRPCPRTRTRPTAAQLVLGSATVVFSTPALLLLTGATGMPGIALTGCVAMALGLLVALVLPPARPGDADLPDSAGRPVPAGYGAPGARSVSRPGAAGPPGR</sequence>
<feature type="transmembrane region" description="Helical" evidence="2">
    <location>
        <begin position="20"/>
        <end position="39"/>
    </location>
</feature>
<feature type="transmembrane region" description="Helical" evidence="2">
    <location>
        <begin position="45"/>
        <end position="63"/>
    </location>
</feature>
<comment type="caution">
    <text evidence="3">The sequence shown here is derived from an EMBL/GenBank/DDBJ whole genome shotgun (WGS) entry which is preliminary data.</text>
</comment>
<evidence type="ECO:0000313" key="3">
    <source>
        <dbReference type="EMBL" id="GLF93479.1"/>
    </source>
</evidence>
<reference evidence="3 4" key="1">
    <citation type="submission" date="2022-10" db="EMBL/GenBank/DDBJ databases">
        <title>Draft genome sequence of Streptomyces sp. YSPA8.</title>
        <authorList>
            <person name="Moriuchi R."/>
            <person name="Dohra H."/>
            <person name="Yamamura H."/>
            <person name="Kodani S."/>
        </authorList>
    </citation>
    <scope>NUCLEOTIDE SEQUENCE [LARGE SCALE GENOMIC DNA]</scope>
    <source>
        <strain evidence="3 4">YSPA8</strain>
    </source>
</reference>